<feature type="transmembrane region" description="Helical" evidence="1">
    <location>
        <begin position="97"/>
        <end position="115"/>
    </location>
</feature>
<organism evidence="2 3">
    <name type="scientific">Corynebacterium callunae DSM 20147</name>
    <dbReference type="NCBI Taxonomy" id="1121353"/>
    <lineage>
        <taxon>Bacteria</taxon>
        <taxon>Bacillati</taxon>
        <taxon>Actinomycetota</taxon>
        <taxon>Actinomycetes</taxon>
        <taxon>Mycobacteriales</taxon>
        <taxon>Corynebacteriaceae</taxon>
        <taxon>Corynebacterium</taxon>
    </lineage>
</organism>
<reference evidence="2 3" key="1">
    <citation type="submission" date="2013-02" db="EMBL/GenBank/DDBJ databases">
        <title>The complete genome sequence of Corynebacterium callunae DSM 20147.</title>
        <authorList>
            <person name="Ruckert C."/>
            <person name="Albersmeier A."/>
            <person name="Kalinowski J."/>
        </authorList>
    </citation>
    <scope>NUCLEOTIDE SEQUENCE [LARGE SCALE GENOMIC DNA]</scope>
    <source>
        <strain evidence="2 3">DSM 20147</strain>
    </source>
</reference>
<evidence type="ECO:0000313" key="2">
    <source>
        <dbReference type="EMBL" id="AGG66863.1"/>
    </source>
</evidence>
<feature type="transmembrane region" description="Helical" evidence="1">
    <location>
        <begin position="150"/>
        <end position="168"/>
    </location>
</feature>
<keyword evidence="1" id="KW-1133">Transmembrane helix</keyword>
<accession>M1UYZ6</accession>
<evidence type="ECO:0000256" key="1">
    <source>
        <dbReference type="SAM" id="Phobius"/>
    </source>
</evidence>
<dbReference type="PATRIC" id="fig|1121353.3.peg.1448"/>
<proteinExistence type="predicted"/>
<dbReference type="HOGENOM" id="CLU_1425807_0_0_11"/>
<dbReference type="Proteomes" id="UP000011760">
    <property type="component" value="Chromosome"/>
</dbReference>
<feature type="transmembrane region" description="Helical" evidence="1">
    <location>
        <begin position="39"/>
        <end position="58"/>
    </location>
</feature>
<dbReference type="AlphaFoldDB" id="M1UYZ6"/>
<gene>
    <name evidence="2" type="ORF">H924_07105</name>
</gene>
<feature type="transmembrane region" description="Helical" evidence="1">
    <location>
        <begin position="65"/>
        <end position="85"/>
    </location>
</feature>
<dbReference type="RefSeq" id="WP_015651294.1">
    <property type="nucleotide sequence ID" value="NC_020506.1"/>
</dbReference>
<feature type="transmembrane region" description="Helical" evidence="1">
    <location>
        <begin position="127"/>
        <end position="144"/>
    </location>
</feature>
<dbReference type="KEGG" id="ccn:H924_07105"/>
<keyword evidence="1" id="KW-0812">Transmembrane</keyword>
<evidence type="ECO:0000313" key="3">
    <source>
        <dbReference type="Proteomes" id="UP000011760"/>
    </source>
</evidence>
<name>M1UYZ6_9CORY</name>
<dbReference type="EMBL" id="CP004354">
    <property type="protein sequence ID" value="AGG66863.1"/>
    <property type="molecule type" value="Genomic_DNA"/>
</dbReference>
<sequence length="190" mass="19585">MAVKITILGAGAIRGIDYLVGDSPETSWRLSTVEAAAPLWLWGAVLLSGSLLGLISIVTRFGRGVLAAHLIDAVIYASLGVGVATDVIVRTGVGLEIIYIPAALIALAILASCAARKISDWEYMGGAVLGAGIVLAIIIASLELDGIRSAIALVTSCVIHTLLGIGTASRLRQEKIMATGCDPIRGDPID</sequence>
<keyword evidence="3" id="KW-1185">Reference proteome</keyword>
<keyword evidence="1" id="KW-0472">Membrane</keyword>
<protein>
    <submittedName>
        <fullName evidence="2">Uncharacterized protein</fullName>
    </submittedName>
</protein>
<dbReference type="eggNOG" id="ENOG5032E4U">
    <property type="taxonomic scope" value="Bacteria"/>
</dbReference>
<dbReference type="STRING" id="1121353.H924_07105"/>